<sequence length="358" mass="39769">MTSDMPLLQVKNLEKYYDQQAGIVDWILRKDSDPVQAVDGVSFRLDENESLGVIGESGCGKTTLIETLIGLHEPTSGEILFKGTDVSTFDKGDWKQFRREVQMIFQDPFNALDPKLSVRETLEEQLKIHDIDERDRRIRDVLEQVELSPVDNYLDRLPKQLSGGQKQRVSIARALIVEPELILADEPVSMLDVSTQAAILQLLSDLIDDFGVSMVYISHDLSTVSYVCHQLQVMYLGRVVESGATEVVLNEPKHPYTRALLSAIPIPDSEAERERTELPGTPGDPINIGNGCRFRDRCPDRMELCDKTPESYALSTDHHVACHLHSEHDDQGDLNAVSSSGDVANGQSISAGEGGDEL</sequence>
<organism evidence="6 7">
    <name type="scientific">Natrialba swarupiae</name>
    <dbReference type="NCBI Taxonomy" id="2448032"/>
    <lineage>
        <taxon>Archaea</taxon>
        <taxon>Methanobacteriati</taxon>
        <taxon>Methanobacteriota</taxon>
        <taxon>Stenosarchaea group</taxon>
        <taxon>Halobacteria</taxon>
        <taxon>Halobacteriales</taxon>
        <taxon>Natrialbaceae</taxon>
        <taxon>Natrialba</taxon>
    </lineage>
</organism>
<evidence type="ECO:0000256" key="1">
    <source>
        <dbReference type="ARBA" id="ARBA00022448"/>
    </source>
</evidence>
<dbReference type="Pfam" id="PF00005">
    <property type="entry name" value="ABC_tran"/>
    <property type="match status" value="1"/>
</dbReference>
<dbReference type="InterPro" id="IPR017871">
    <property type="entry name" value="ABC_transporter-like_CS"/>
</dbReference>
<dbReference type="GO" id="GO:0055085">
    <property type="term" value="P:transmembrane transport"/>
    <property type="evidence" value="ECO:0007669"/>
    <property type="project" value="UniProtKB-ARBA"/>
</dbReference>
<dbReference type="PROSITE" id="PS50893">
    <property type="entry name" value="ABC_TRANSPORTER_2"/>
    <property type="match status" value="1"/>
</dbReference>
<keyword evidence="1" id="KW-0813">Transport</keyword>
<evidence type="ECO:0000256" key="2">
    <source>
        <dbReference type="ARBA" id="ARBA00022741"/>
    </source>
</evidence>
<accession>A0A5D5ALG3</accession>
<gene>
    <name evidence="6" type="ORF">FYC77_07530</name>
</gene>
<proteinExistence type="predicted"/>
<comment type="caution">
    <text evidence="6">The sequence shown here is derived from an EMBL/GenBank/DDBJ whole genome shotgun (WGS) entry which is preliminary data.</text>
</comment>
<evidence type="ECO:0000259" key="5">
    <source>
        <dbReference type="PROSITE" id="PS50893"/>
    </source>
</evidence>
<evidence type="ECO:0000256" key="4">
    <source>
        <dbReference type="SAM" id="MobiDB-lite"/>
    </source>
</evidence>
<dbReference type="InterPro" id="IPR027417">
    <property type="entry name" value="P-loop_NTPase"/>
</dbReference>
<dbReference type="EMBL" id="VTAW01000007">
    <property type="protein sequence ID" value="TYT62609.1"/>
    <property type="molecule type" value="Genomic_DNA"/>
</dbReference>
<keyword evidence="7" id="KW-1185">Reference proteome</keyword>
<feature type="compositionally biased region" description="Polar residues" evidence="4">
    <location>
        <begin position="336"/>
        <end position="350"/>
    </location>
</feature>
<dbReference type="NCBIfam" id="TIGR01727">
    <property type="entry name" value="oligo_HPY"/>
    <property type="match status" value="1"/>
</dbReference>
<dbReference type="InterPro" id="IPR003593">
    <property type="entry name" value="AAA+_ATPase"/>
</dbReference>
<keyword evidence="2" id="KW-0547">Nucleotide-binding</keyword>
<dbReference type="CDD" id="cd03257">
    <property type="entry name" value="ABC_NikE_OppD_transporters"/>
    <property type="match status" value="1"/>
</dbReference>
<dbReference type="PROSITE" id="PS00211">
    <property type="entry name" value="ABC_TRANSPORTER_1"/>
    <property type="match status" value="1"/>
</dbReference>
<dbReference type="AlphaFoldDB" id="A0A5D5ALG3"/>
<dbReference type="PANTHER" id="PTHR43776:SF8">
    <property type="entry name" value="ABC TRANSPORTER, ATP-BINDING PROTEIN"/>
    <property type="match status" value="1"/>
</dbReference>
<dbReference type="FunFam" id="3.40.50.300:FF:000016">
    <property type="entry name" value="Oligopeptide ABC transporter ATP-binding component"/>
    <property type="match status" value="1"/>
</dbReference>
<dbReference type="GO" id="GO:0016887">
    <property type="term" value="F:ATP hydrolysis activity"/>
    <property type="evidence" value="ECO:0007669"/>
    <property type="project" value="InterPro"/>
</dbReference>
<dbReference type="InterPro" id="IPR013563">
    <property type="entry name" value="Oligopep_ABC_C"/>
</dbReference>
<dbReference type="InterPro" id="IPR050319">
    <property type="entry name" value="ABC_transp_ATP-bind"/>
</dbReference>
<dbReference type="Gene3D" id="3.40.50.300">
    <property type="entry name" value="P-loop containing nucleotide triphosphate hydrolases"/>
    <property type="match status" value="1"/>
</dbReference>
<dbReference type="SUPFAM" id="SSF52540">
    <property type="entry name" value="P-loop containing nucleoside triphosphate hydrolases"/>
    <property type="match status" value="1"/>
</dbReference>
<reference evidence="6 7" key="1">
    <citation type="submission" date="2019-08" db="EMBL/GenBank/DDBJ databases">
        <title>Archaea genome.</title>
        <authorList>
            <person name="Kajale S."/>
            <person name="Shouche Y."/>
            <person name="Deshpande N."/>
            <person name="Sharma A."/>
        </authorList>
    </citation>
    <scope>NUCLEOTIDE SEQUENCE [LARGE SCALE GENOMIC DNA]</scope>
    <source>
        <strain evidence="6 7">ESP3B_9</strain>
    </source>
</reference>
<dbReference type="Proteomes" id="UP000324104">
    <property type="component" value="Unassembled WGS sequence"/>
</dbReference>
<feature type="domain" description="ABC transporter" evidence="5">
    <location>
        <begin position="8"/>
        <end position="261"/>
    </location>
</feature>
<name>A0A5D5ALG3_9EURY</name>
<protein>
    <submittedName>
        <fullName evidence="6">ABC transporter ATP-binding protein</fullName>
    </submittedName>
</protein>
<evidence type="ECO:0000256" key="3">
    <source>
        <dbReference type="ARBA" id="ARBA00022840"/>
    </source>
</evidence>
<feature type="region of interest" description="Disordered" evidence="4">
    <location>
        <begin position="331"/>
        <end position="358"/>
    </location>
</feature>
<evidence type="ECO:0000313" key="7">
    <source>
        <dbReference type="Proteomes" id="UP000324104"/>
    </source>
</evidence>
<dbReference type="PANTHER" id="PTHR43776">
    <property type="entry name" value="TRANSPORT ATP-BINDING PROTEIN"/>
    <property type="match status" value="1"/>
</dbReference>
<keyword evidence="3 6" id="KW-0067">ATP-binding</keyword>
<dbReference type="Pfam" id="PF08352">
    <property type="entry name" value="oligo_HPY"/>
    <property type="match status" value="1"/>
</dbReference>
<dbReference type="RefSeq" id="WP_149080896.1">
    <property type="nucleotide sequence ID" value="NZ_VTAW01000007.1"/>
</dbReference>
<dbReference type="InterPro" id="IPR003439">
    <property type="entry name" value="ABC_transporter-like_ATP-bd"/>
</dbReference>
<dbReference type="SMART" id="SM00382">
    <property type="entry name" value="AAA"/>
    <property type="match status" value="1"/>
</dbReference>
<dbReference type="GO" id="GO:0015833">
    <property type="term" value="P:peptide transport"/>
    <property type="evidence" value="ECO:0007669"/>
    <property type="project" value="InterPro"/>
</dbReference>
<dbReference type="GO" id="GO:0005524">
    <property type="term" value="F:ATP binding"/>
    <property type="evidence" value="ECO:0007669"/>
    <property type="project" value="UniProtKB-KW"/>
</dbReference>
<evidence type="ECO:0000313" key="6">
    <source>
        <dbReference type="EMBL" id="TYT62609.1"/>
    </source>
</evidence>